<dbReference type="PANTHER" id="PTHR30346:SF26">
    <property type="entry name" value="HYDROGEN PEROXIDE-INDUCIBLE GENES ACTIVATOR"/>
    <property type="match status" value="1"/>
</dbReference>
<dbReference type="PROSITE" id="PS50931">
    <property type="entry name" value="HTH_LYSR"/>
    <property type="match status" value="1"/>
</dbReference>
<dbReference type="CDD" id="cd08411">
    <property type="entry name" value="PBP2_OxyR"/>
    <property type="match status" value="1"/>
</dbReference>
<comment type="caution">
    <text evidence="8">The sequence shown here is derived from an EMBL/GenBank/DDBJ whole genome shotgun (WGS) entry which is preliminary data.</text>
</comment>
<dbReference type="EMBL" id="JBHSMK010000002">
    <property type="protein sequence ID" value="MFC5435873.1"/>
    <property type="molecule type" value="Genomic_DNA"/>
</dbReference>
<dbReference type="Pfam" id="PF03466">
    <property type="entry name" value="LysR_substrate"/>
    <property type="match status" value="1"/>
</dbReference>
<keyword evidence="3" id="KW-0238">DNA-binding</keyword>
<dbReference type="Gene3D" id="1.10.10.10">
    <property type="entry name" value="Winged helix-like DNA-binding domain superfamily/Winged helix DNA-binding domain"/>
    <property type="match status" value="1"/>
</dbReference>
<dbReference type="InterPro" id="IPR036390">
    <property type="entry name" value="WH_DNA-bd_sf"/>
</dbReference>
<dbReference type="PRINTS" id="PR00039">
    <property type="entry name" value="HTHLYSR"/>
</dbReference>
<evidence type="ECO:0000259" key="7">
    <source>
        <dbReference type="PROSITE" id="PS50931"/>
    </source>
</evidence>
<gene>
    <name evidence="8" type="ORF">ACFPME_04845</name>
</gene>
<keyword evidence="5" id="KW-0804">Transcription</keyword>
<keyword evidence="9" id="KW-1185">Reference proteome</keyword>
<proteinExistence type="inferred from homology"/>
<keyword evidence="4" id="KW-0010">Activator</keyword>
<feature type="region of interest" description="Disordered" evidence="6">
    <location>
        <begin position="307"/>
        <end position="327"/>
    </location>
</feature>
<evidence type="ECO:0000256" key="6">
    <source>
        <dbReference type="SAM" id="MobiDB-lite"/>
    </source>
</evidence>
<evidence type="ECO:0000313" key="8">
    <source>
        <dbReference type="EMBL" id="MFC5435873.1"/>
    </source>
</evidence>
<dbReference type="InterPro" id="IPR005119">
    <property type="entry name" value="LysR_subst-bd"/>
</dbReference>
<accession>A0ABW0JIF1</accession>
<evidence type="ECO:0000256" key="5">
    <source>
        <dbReference type="ARBA" id="ARBA00023163"/>
    </source>
</evidence>
<dbReference type="Pfam" id="PF00126">
    <property type="entry name" value="HTH_1"/>
    <property type="match status" value="1"/>
</dbReference>
<name>A0ABW0JIF1_9GAMM</name>
<organism evidence="8 9">
    <name type="scientific">Rhodanobacter umsongensis</name>
    <dbReference type="NCBI Taxonomy" id="633153"/>
    <lineage>
        <taxon>Bacteria</taxon>
        <taxon>Pseudomonadati</taxon>
        <taxon>Pseudomonadota</taxon>
        <taxon>Gammaproteobacteria</taxon>
        <taxon>Lysobacterales</taxon>
        <taxon>Rhodanobacteraceae</taxon>
        <taxon>Rhodanobacter</taxon>
    </lineage>
</organism>
<evidence type="ECO:0000256" key="1">
    <source>
        <dbReference type="ARBA" id="ARBA00009437"/>
    </source>
</evidence>
<evidence type="ECO:0000256" key="2">
    <source>
        <dbReference type="ARBA" id="ARBA00023015"/>
    </source>
</evidence>
<dbReference type="SUPFAM" id="SSF46785">
    <property type="entry name" value="Winged helix' DNA-binding domain"/>
    <property type="match status" value="1"/>
</dbReference>
<evidence type="ECO:0000313" key="9">
    <source>
        <dbReference type="Proteomes" id="UP001596013"/>
    </source>
</evidence>
<evidence type="ECO:0000256" key="3">
    <source>
        <dbReference type="ARBA" id="ARBA00023125"/>
    </source>
</evidence>
<dbReference type="Proteomes" id="UP001596013">
    <property type="component" value="Unassembled WGS sequence"/>
</dbReference>
<evidence type="ECO:0000256" key="4">
    <source>
        <dbReference type="ARBA" id="ARBA00023159"/>
    </source>
</evidence>
<dbReference type="InterPro" id="IPR036388">
    <property type="entry name" value="WH-like_DNA-bd_sf"/>
</dbReference>
<keyword evidence="2" id="KW-0805">Transcription regulation</keyword>
<protein>
    <submittedName>
        <fullName evidence="8">LysR substrate-binding domain-containing protein</fullName>
    </submittedName>
</protein>
<dbReference type="RefSeq" id="WP_377302585.1">
    <property type="nucleotide sequence ID" value="NZ_JBHSMK010000002.1"/>
</dbReference>
<sequence>MNLRDLQYLVSLAEHRHFGRAAEACFVSQPTLSTQIKKLEEELGVPLVERTPRKVLLTEVGRDIVIRARDVLNGIEQIRGVARRTLDPESGTVRLGIFPTLGPYLLPHVLPLVRKAFPKLELLLVEEKTEAVLRLLREGKLDAGILALPLHEDSLHREFLFEEPFLLAVSAEHPLAHRRGQLKLGDLSNQNLLLLEDGHCLRDQALEVCHMAGAGERGGFRATSLETLRQMVAANVGITLLPVTAVKPPVAPVANLHLIEFKGHPPSRRIAMVWRKSSAMDGFLQRLAVVLRQLPADLLDAHTAATAMPSTAASPPTRNTARRNGFA</sequence>
<dbReference type="PANTHER" id="PTHR30346">
    <property type="entry name" value="TRANSCRIPTIONAL DUAL REGULATOR HCAR-RELATED"/>
    <property type="match status" value="1"/>
</dbReference>
<reference evidence="9" key="1">
    <citation type="journal article" date="2019" name="Int. J. Syst. Evol. Microbiol.">
        <title>The Global Catalogue of Microorganisms (GCM) 10K type strain sequencing project: providing services to taxonomists for standard genome sequencing and annotation.</title>
        <authorList>
            <consortium name="The Broad Institute Genomics Platform"/>
            <consortium name="The Broad Institute Genome Sequencing Center for Infectious Disease"/>
            <person name="Wu L."/>
            <person name="Ma J."/>
        </authorList>
    </citation>
    <scope>NUCLEOTIDE SEQUENCE [LARGE SCALE GENOMIC DNA]</scope>
    <source>
        <strain evidence="9">JCM 17130</strain>
    </source>
</reference>
<feature type="domain" description="HTH lysR-type" evidence="7">
    <location>
        <begin position="1"/>
        <end position="58"/>
    </location>
</feature>
<dbReference type="InterPro" id="IPR000847">
    <property type="entry name" value="LysR_HTH_N"/>
</dbReference>
<comment type="similarity">
    <text evidence="1">Belongs to the LysR transcriptional regulatory family.</text>
</comment>
<dbReference type="Gene3D" id="3.40.190.10">
    <property type="entry name" value="Periplasmic binding protein-like II"/>
    <property type="match status" value="2"/>
</dbReference>
<feature type="compositionally biased region" description="Low complexity" evidence="6">
    <location>
        <begin position="307"/>
        <end position="317"/>
    </location>
</feature>
<dbReference type="SUPFAM" id="SSF53850">
    <property type="entry name" value="Periplasmic binding protein-like II"/>
    <property type="match status" value="1"/>
</dbReference>